<evidence type="ECO:0000256" key="1">
    <source>
        <dbReference type="ARBA" id="ARBA00009922"/>
    </source>
</evidence>
<dbReference type="PROSITE" id="PS50967">
    <property type="entry name" value="HRDC"/>
    <property type="match status" value="1"/>
</dbReference>
<evidence type="ECO:0000259" key="13">
    <source>
        <dbReference type="PROSITE" id="PS51198"/>
    </source>
</evidence>
<evidence type="ECO:0000256" key="7">
    <source>
        <dbReference type="ARBA" id="ARBA00034617"/>
    </source>
</evidence>
<dbReference type="PROSITE" id="PS51217">
    <property type="entry name" value="UVRD_HELICASE_CTER"/>
    <property type="match status" value="1"/>
</dbReference>
<evidence type="ECO:0000256" key="6">
    <source>
        <dbReference type="ARBA" id="ARBA00023235"/>
    </source>
</evidence>
<dbReference type="CDD" id="cd17932">
    <property type="entry name" value="DEXQc_UvrD"/>
    <property type="match status" value="1"/>
</dbReference>
<accession>A0ABV3JSU1</accession>
<evidence type="ECO:0000256" key="10">
    <source>
        <dbReference type="PROSITE-ProRule" id="PRU00560"/>
    </source>
</evidence>
<dbReference type="InterPro" id="IPR013986">
    <property type="entry name" value="DExx_box_DNA_helicase_dom_sf"/>
</dbReference>
<organism evidence="15 16">
    <name type="scientific">Streptomyces orinoci</name>
    <name type="common">Streptoverticillium orinoci</name>
    <dbReference type="NCBI Taxonomy" id="67339"/>
    <lineage>
        <taxon>Bacteria</taxon>
        <taxon>Bacillati</taxon>
        <taxon>Actinomycetota</taxon>
        <taxon>Actinomycetes</taxon>
        <taxon>Kitasatosporales</taxon>
        <taxon>Streptomycetaceae</taxon>
        <taxon>Streptomyces</taxon>
    </lineage>
</organism>
<dbReference type="InterPro" id="IPR000212">
    <property type="entry name" value="DNA_helicase_UvrD/REP"/>
</dbReference>
<evidence type="ECO:0000256" key="5">
    <source>
        <dbReference type="ARBA" id="ARBA00022840"/>
    </source>
</evidence>
<evidence type="ECO:0000256" key="9">
    <source>
        <dbReference type="ARBA" id="ARBA00048988"/>
    </source>
</evidence>
<dbReference type="SMART" id="SM00341">
    <property type="entry name" value="HRDC"/>
    <property type="match status" value="1"/>
</dbReference>
<dbReference type="GO" id="GO:0004386">
    <property type="term" value="F:helicase activity"/>
    <property type="evidence" value="ECO:0007669"/>
    <property type="project" value="UniProtKB-KW"/>
</dbReference>
<dbReference type="InterPro" id="IPR010997">
    <property type="entry name" value="HRDC-like_sf"/>
</dbReference>
<name>A0ABV3JSU1_STRON</name>
<dbReference type="Gene3D" id="1.10.10.160">
    <property type="match status" value="1"/>
</dbReference>
<comment type="caution">
    <text evidence="15">The sequence shown here is derived from an EMBL/GenBank/DDBJ whole genome shotgun (WGS) entry which is preliminary data.</text>
</comment>
<dbReference type="PANTHER" id="PTHR11070:SF69">
    <property type="entry name" value="ATP-DEPENDENT DNA HELICASE UVRD2"/>
    <property type="match status" value="1"/>
</dbReference>
<evidence type="ECO:0000313" key="15">
    <source>
        <dbReference type="EMBL" id="MEV5505959.1"/>
    </source>
</evidence>
<dbReference type="InterPro" id="IPR002121">
    <property type="entry name" value="HRDC_dom"/>
</dbReference>
<feature type="domain" description="HRDC" evidence="12">
    <location>
        <begin position="648"/>
        <end position="728"/>
    </location>
</feature>
<dbReference type="RefSeq" id="WP_109283138.1">
    <property type="nucleotide sequence ID" value="NZ_JBFAUK010000003.1"/>
</dbReference>
<evidence type="ECO:0000256" key="3">
    <source>
        <dbReference type="ARBA" id="ARBA00022801"/>
    </source>
</evidence>
<dbReference type="InterPro" id="IPR027417">
    <property type="entry name" value="P-loop_NTPase"/>
</dbReference>
<keyword evidence="16" id="KW-1185">Reference proteome</keyword>
<dbReference type="SUPFAM" id="SSF52540">
    <property type="entry name" value="P-loop containing nucleoside triphosphate hydrolases"/>
    <property type="match status" value="1"/>
</dbReference>
<proteinExistence type="inferred from homology"/>
<gene>
    <name evidence="15" type="ORF">AB0L16_05690</name>
</gene>
<dbReference type="InterPro" id="IPR014016">
    <property type="entry name" value="UvrD-like_ATP-bd"/>
</dbReference>
<dbReference type="InterPro" id="IPR044876">
    <property type="entry name" value="HRDC_dom_sf"/>
</dbReference>
<evidence type="ECO:0000256" key="2">
    <source>
        <dbReference type="ARBA" id="ARBA00022741"/>
    </source>
</evidence>
<feature type="domain" description="UvrD-like helicase ATP-binding" evidence="13">
    <location>
        <begin position="22"/>
        <end position="302"/>
    </location>
</feature>
<comment type="catalytic activity">
    <reaction evidence="9">
        <text>ATP + H2O = ADP + phosphate + H(+)</text>
        <dbReference type="Rhea" id="RHEA:13065"/>
        <dbReference type="ChEBI" id="CHEBI:15377"/>
        <dbReference type="ChEBI" id="CHEBI:15378"/>
        <dbReference type="ChEBI" id="CHEBI:30616"/>
        <dbReference type="ChEBI" id="CHEBI:43474"/>
        <dbReference type="ChEBI" id="CHEBI:456216"/>
        <dbReference type="EC" id="5.6.2.4"/>
    </reaction>
</comment>
<keyword evidence="3 10" id="KW-0378">Hydrolase</keyword>
<dbReference type="CDD" id="cd18807">
    <property type="entry name" value="SF1_C_UvrD"/>
    <property type="match status" value="1"/>
</dbReference>
<keyword evidence="5 10" id="KW-0067">ATP-binding</keyword>
<feature type="domain" description="UvrD-like helicase C-terminal" evidence="14">
    <location>
        <begin position="303"/>
        <end position="560"/>
    </location>
</feature>
<evidence type="ECO:0000259" key="14">
    <source>
        <dbReference type="PROSITE" id="PS51217"/>
    </source>
</evidence>
<evidence type="ECO:0000256" key="11">
    <source>
        <dbReference type="SAM" id="MobiDB-lite"/>
    </source>
</evidence>
<evidence type="ECO:0000256" key="4">
    <source>
        <dbReference type="ARBA" id="ARBA00022806"/>
    </source>
</evidence>
<keyword evidence="2 10" id="KW-0547">Nucleotide-binding</keyword>
<dbReference type="EC" id="5.6.2.4" evidence="8"/>
<evidence type="ECO:0000259" key="12">
    <source>
        <dbReference type="PROSITE" id="PS50967"/>
    </source>
</evidence>
<dbReference type="SUPFAM" id="SSF47819">
    <property type="entry name" value="HRDC-like"/>
    <property type="match status" value="1"/>
</dbReference>
<protein>
    <recommendedName>
        <fullName evidence="8">DNA 3'-5' helicase</fullName>
        <ecNumber evidence="8">5.6.2.4</ecNumber>
    </recommendedName>
</protein>
<dbReference type="EMBL" id="JBFAUK010000003">
    <property type="protein sequence ID" value="MEV5505959.1"/>
    <property type="molecule type" value="Genomic_DNA"/>
</dbReference>
<feature type="region of interest" description="Disordered" evidence="11">
    <location>
        <begin position="569"/>
        <end position="600"/>
    </location>
</feature>
<evidence type="ECO:0000256" key="8">
    <source>
        <dbReference type="ARBA" id="ARBA00034808"/>
    </source>
</evidence>
<keyword evidence="6" id="KW-0413">Isomerase</keyword>
<dbReference type="Pfam" id="PF00570">
    <property type="entry name" value="HRDC"/>
    <property type="match status" value="1"/>
</dbReference>
<keyword evidence="4 10" id="KW-0347">Helicase</keyword>
<dbReference type="Pfam" id="PF00580">
    <property type="entry name" value="UvrD-helicase"/>
    <property type="match status" value="1"/>
</dbReference>
<reference evidence="15 16" key="1">
    <citation type="submission" date="2024-06" db="EMBL/GenBank/DDBJ databases">
        <title>The Natural Products Discovery Center: Release of the First 8490 Sequenced Strains for Exploring Actinobacteria Biosynthetic Diversity.</title>
        <authorList>
            <person name="Kalkreuter E."/>
            <person name="Kautsar S.A."/>
            <person name="Yang D."/>
            <person name="Bader C.D."/>
            <person name="Teijaro C.N."/>
            <person name="Fluegel L."/>
            <person name="Davis C.M."/>
            <person name="Simpson J.R."/>
            <person name="Lauterbach L."/>
            <person name="Steele A.D."/>
            <person name="Gui C."/>
            <person name="Meng S."/>
            <person name="Li G."/>
            <person name="Viehrig K."/>
            <person name="Ye F."/>
            <person name="Su P."/>
            <person name="Kiefer A.F."/>
            <person name="Nichols A."/>
            <person name="Cepeda A.J."/>
            <person name="Yan W."/>
            <person name="Fan B."/>
            <person name="Jiang Y."/>
            <person name="Adhikari A."/>
            <person name="Zheng C.-J."/>
            <person name="Schuster L."/>
            <person name="Cowan T.M."/>
            <person name="Smanski M.J."/>
            <person name="Chevrette M.G."/>
            <person name="De Carvalho L.P.S."/>
            <person name="Shen B."/>
        </authorList>
    </citation>
    <scope>NUCLEOTIDE SEQUENCE [LARGE SCALE GENOMIC DNA]</scope>
    <source>
        <strain evidence="15 16">NPDC052347</strain>
    </source>
</reference>
<feature type="binding site" evidence="10">
    <location>
        <begin position="43"/>
        <end position="50"/>
    </location>
    <ligand>
        <name>ATP</name>
        <dbReference type="ChEBI" id="CHEBI:30616"/>
    </ligand>
</feature>
<comment type="catalytic activity">
    <reaction evidence="7">
        <text>Couples ATP hydrolysis with the unwinding of duplex DNA by translocating in the 3'-5' direction.</text>
        <dbReference type="EC" id="5.6.2.4"/>
    </reaction>
</comment>
<dbReference type="Gene3D" id="1.10.486.10">
    <property type="entry name" value="PCRA, domain 4"/>
    <property type="match status" value="2"/>
</dbReference>
<dbReference type="PROSITE" id="PS51198">
    <property type="entry name" value="UVRD_HELICASE_ATP_BIND"/>
    <property type="match status" value="1"/>
</dbReference>
<dbReference type="PANTHER" id="PTHR11070">
    <property type="entry name" value="UVRD / RECB / PCRA DNA HELICASE FAMILY MEMBER"/>
    <property type="match status" value="1"/>
</dbReference>
<sequence>MTSATHSTLFPAVPETPDAVLDGLDPEQREVATSLHGPVCVLAGAGTGKTRAITHRIAYGVRCGVLQPASVLAVTFTNRAAGEMRGRLRQLGVTGVQARTFHSAALRQLQYFWPKAVGGELPRLLERKAQLVTEAAARCRLRLDRTELRDVTGEIEWAKVTQTVPEDYPAAAAKLGRQAPRDPAEIARIYATYEQLKRDRSVIDFEDVLLLTVAVLQDRQDIAETVRRQYQHFVVDEYQDVSPLQQRLLELWLGDRDSLCVVGDASQTIYSFTGATPDHLLNFRVRHPHATVVRLIRDYRSTPQVVRLANGLLAQATGRAAEHRLELVSQRENGPEPEYAEFADEPSEAEGIARRIRRLLDSGTPASEIAVLYRINAQSEVYEQALADAGVPYQLRGAERFFERPEVREAQLLLRGAAHAAGGALDPRLNNAGELASQVSAVLSSRGWTPEPPAGSGAVRDRWESLAALVRLAEDFGRARPDAGLADFSAELTERAAAQHAPTVEGVTLASLHAAKGLEWDAVFLAGLTEGMLPITYAKTDEQIEEERRLLYVGVTRARRHLTLSWALSRSPGGRPSRRPSRFLAGLRPGSKAPRPGTADIWEPVAGGIERGRPAGRVRRTPARCRVCGRTLTEAGEIKLLRCADCPFELDEGLYERLVQWRGEQARLLGQPDFCVFTDKTLLAIAEAVPGTESELAGIPGMRRRKLAQYGADLLALCAGGEPEKSPEK</sequence>
<dbReference type="InterPro" id="IPR014017">
    <property type="entry name" value="DNA_helicase_UvrD-like_C"/>
</dbReference>
<dbReference type="Pfam" id="PF13361">
    <property type="entry name" value="UvrD_C"/>
    <property type="match status" value="2"/>
</dbReference>
<evidence type="ECO:0000313" key="16">
    <source>
        <dbReference type="Proteomes" id="UP001552594"/>
    </source>
</evidence>
<dbReference type="Gene3D" id="3.40.50.300">
    <property type="entry name" value="P-loop containing nucleotide triphosphate hydrolases"/>
    <property type="match status" value="3"/>
</dbReference>
<dbReference type="Proteomes" id="UP001552594">
    <property type="component" value="Unassembled WGS sequence"/>
</dbReference>
<comment type="similarity">
    <text evidence="1">Belongs to the helicase family. UvrD subfamily.</text>
</comment>
<dbReference type="Gene3D" id="1.10.150.80">
    <property type="entry name" value="HRDC domain"/>
    <property type="match status" value="1"/>
</dbReference>